<comment type="caution">
    <text evidence="3">The sequence shown here is derived from an EMBL/GenBank/DDBJ whole genome shotgun (WGS) entry which is preliminary data.</text>
</comment>
<name>A0A8H3G2Z0_9LECA</name>
<feature type="compositionally biased region" description="Basic and acidic residues" evidence="1">
    <location>
        <begin position="26"/>
        <end position="45"/>
    </location>
</feature>
<evidence type="ECO:0000313" key="3">
    <source>
        <dbReference type="EMBL" id="CAF9932151.1"/>
    </source>
</evidence>
<organism evidence="3 4">
    <name type="scientific">Gomphillus americanus</name>
    <dbReference type="NCBI Taxonomy" id="1940652"/>
    <lineage>
        <taxon>Eukaryota</taxon>
        <taxon>Fungi</taxon>
        <taxon>Dikarya</taxon>
        <taxon>Ascomycota</taxon>
        <taxon>Pezizomycotina</taxon>
        <taxon>Lecanoromycetes</taxon>
        <taxon>OSLEUM clade</taxon>
        <taxon>Ostropomycetidae</taxon>
        <taxon>Ostropales</taxon>
        <taxon>Graphidaceae</taxon>
        <taxon>Gomphilloideae</taxon>
        <taxon>Gomphillus</taxon>
    </lineage>
</organism>
<gene>
    <name evidence="3" type="ORF">GOMPHAMPRED_006508</name>
</gene>
<dbReference type="EMBL" id="CAJPDQ010000042">
    <property type="protein sequence ID" value="CAF9932151.1"/>
    <property type="molecule type" value="Genomic_DNA"/>
</dbReference>
<feature type="compositionally biased region" description="Basic and acidic residues" evidence="1">
    <location>
        <begin position="56"/>
        <end position="73"/>
    </location>
</feature>
<feature type="compositionally biased region" description="Polar residues" evidence="1">
    <location>
        <begin position="79"/>
        <end position="89"/>
    </location>
</feature>
<dbReference type="Proteomes" id="UP000664169">
    <property type="component" value="Unassembled WGS sequence"/>
</dbReference>
<keyword evidence="2" id="KW-0812">Transmembrane</keyword>
<accession>A0A8H3G2Z0</accession>
<keyword evidence="4" id="KW-1185">Reference proteome</keyword>
<protein>
    <submittedName>
        <fullName evidence="3">Uncharacterized protein</fullName>
    </submittedName>
</protein>
<feature type="transmembrane region" description="Helical" evidence="2">
    <location>
        <begin position="102"/>
        <end position="127"/>
    </location>
</feature>
<dbReference type="AlphaFoldDB" id="A0A8H3G2Z0"/>
<feature type="region of interest" description="Disordered" evidence="1">
    <location>
        <begin position="1"/>
        <end position="91"/>
    </location>
</feature>
<evidence type="ECO:0000256" key="2">
    <source>
        <dbReference type="SAM" id="Phobius"/>
    </source>
</evidence>
<reference evidence="3" key="1">
    <citation type="submission" date="2021-03" db="EMBL/GenBank/DDBJ databases">
        <authorList>
            <person name="Tagirdzhanova G."/>
        </authorList>
    </citation>
    <scope>NUCLEOTIDE SEQUENCE</scope>
</reference>
<evidence type="ECO:0000256" key="1">
    <source>
        <dbReference type="SAM" id="MobiDB-lite"/>
    </source>
</evidence>
<keyword evidence="2" id="KW-1133">Transmembrane helix</keyword>
<keyword evidence="2" id="KW-0472">Membrane</keyword>
<proteinExistence type="predicted"/>
<feature type="compositionally biased region" description="Basic and acidic residues" evidence="1">
    <location>
        <begin position="1"/>
        <end position="15"/>
    </location>
</feature>
<sequence length="197" mass="22013">MARLFGRRDASEAEHMLPLMPLQSNRDSREARDHTETTENSRNGDTESDSGIFYDSVEHQPSHDDSSSIERDPPLPGNRAQTSDQTGQAGTKPFSIHESIKFWVAIGGFIIGIAAIILSAIQVFFVVTDHNKHQPASAEASAPPGNTISRRWQFVPRSITNQPTFEPLNGLMYKIRHAARNGYTIIDVESRIHSFRM</sequence>
<evidence type="ECO:0000313" key="4">
    <source>
        <dbReference type="Proteomes" id="UP000664169"/>
    </source>
</evidence>